<feature type="transmembrane region" description="Helical" evidence="8">
    <location>
        <begin position="147"/>
        <end position="168"/>
    </location>
</feature>
<accession>A0AAN8K842</accession>
<dbReference type="GO" id="GO:0005911">
    <property type="term" value="C:cell-cell junction"/>
    <property type="evidence" value="ECO:0007669"/>
    <property type="project" value="TreeGrafter"/>
</dbReference>
<evidence type="ECO:0000313" key="9">
    <source>
        <dbReference type="EMBL" id="KAK6192016.1"/>
    </source>
</evidence>
<keyword evidence="5" id="KW-0965">Cell junction</keyword>
<dbReference type="AlphaFoldDB" id="A0AAN8K842"/>
<feature type="transmembrane region" description="Helical" evidence="8">
    <location>
        <begin position="104"/>
        <end position="127"/>
    </location>
</feature>
<sequence>MAQEVEVLTCRPIKHFAVVFDGIALLLIIIAVSASNWVDVRFHNSDGYVAWGLWQDCYNVAGSTQVCVSKDWMSACGAFIIIALIACIGAIPLGIFGICTKTRLWYIIAGILNIAAAVCDFIALVIYPSKFSEEIHDKHSAGWNFDWTYGIAWGGLFFMVGAAVLFFLKMKEDTVVQRSANYNPSHQGYDNNFSHY</sequence>
<evidence type="ECO:0000256" key="8">
    <source>
        <dbReference type="SAM" id="Phobius"/>
    </source>
</evidence>
<dbReference type="Proteomes" id="UP001347796">
    <property type="component" value="Unassembled WGS sequence"/>
</dbReference>
<evidence type="ECO:0000256" key="6">
    <source>
        <dbReference type="ARBA" id="ARBA00022989"/>
    </source>
</evidence>
<feature type="transmembrane region" description="Helical" evidence="8">
    <location>
        <begin position="16"/>
        <end position="38"/>
    </location>
</feature>
<reference evidence="9 10" key="1">
    <citation type="submission" date="2024-01" db="EMBL/GenBank/DDBJ databases">
        <title>The genome of the rayed Mediterranean limpet Patella caerulea (Linnaeus, 1758).</title>
        <authorList>
            <person name="Anh-Thu Weber A."/>
            <person name="Halstead-Nussloch G."/>
        </authorList>
    </citation>
    <scope>NUCLEOTIDE SEQUENCE [LARGE SCALE GENOMIC DNA]</scope>
    <source>
        <strain evidence="9">AATW-2023a</strain>
        <tissue evidence="9">Whole specimen</tissue>
    </source>
</reference>
<comment type="subcellular location">
    <subcellularLocation>
        <location evidence="2">Cell junction</location>
    </subcellularLocation>
    <subcellularLocation>
        <location evidence="1">Membrane</location>
        <topology evidence="1">Multi-pass membrane protein</topology>
    </subcellularLocation>
</comment>
<dbReference type="InterPro" id="IPR004031">
    <property type="entry name" value="PMP22/EMP/MP20/Claudin"/>
</dbReference>
<dbReference type="Pfam" id="PF00822">
    <property type="entry name" value="PMP22_Claudin"/>
    <property type="match status" value="1"/>
</dbReference>
<dbReference type="Gene3D" id="1.20.140.150">
    <property type="match status" value="1"/>
</dbReference>
<keyword evidence="7 8" id="KW-0472">Membrane</keyword>
<keyword evidence="4 8" id="KW-0812">Transmembrane</keyword>
<comment type="similarity">
    <text evidence="3">Belongs to the TMEM47 family.</text>
</comment>
<evidence type="ECO:0000256" key="1">
    <source>
        <dbReference type="ARBA" id="ARBA00004141"/>
    </source>
</evidence>
<dbReference type="EMBL" id="JAZGQO010000002">
    <property type="protein sequence ID" value="KAK6192016.1"/>
    <property type="molecule type" value="Genomic_DNA"/>
</dbReference>
<dbReference type="GO" id="GO:0016020">
    <property type="term" value="C:membrane"/>
    <property type="evidence" value="ECO:0007669"/>
    <property type="project" value="UniProtKB-SubCell"/>
</dbReference>
<proteinExistence type="inferred from homology"/>
<evidence type="ECO:0000256" key="4">
    <source>
        <dbReference type="ARBA" id="ARBA00022692"/>
    </source>
</evidence>
<feature type="transmembrane region" description="Helical" evidence="8">
    <location>
        <begin position="72"/>
        <end position="97"/>
    </location>
</feature>
<keyword evidence="6 8" id="KW-1133">Transmembrane helix</keyword>
<dbReference type="InterPro" id="IPR015664">
    <property type="entry name" value="P53_induced"/>
</dbReference>
<keyword evidence="10" id="KW-1185">Reference proteome</keyword>
<evidence type="ECO:0000256" key="7">
    <source>
        <dbReference type="ARBA" id="ARBA00023136"/>
    </source>
</evidence>
<evidence type="ECO:0000313" key="10">
    <source>
        <dbReference type="Proteomes" id="UP001347796"/>
    </source>
</evidence>
<gene>
    <name evidence="9" type="ORF">SNE40_003571</name>
</gene>
<evidence type="ECO:0000256" key="5">
    <source>
        <dbReference type="ARBA" id="ARBA00022949"/>
    </source>
</evidence>
<dbReference type="GO" id="GO:0098609">
    <property type="term" value="P:cell-cell adhesion"/>
    <property type="evidence" value="ECO:0007669"/>
    <property type="project" value="TreeGrafter"/>
</dbReference>
<comment type="caution">
    <text evidence="9">The sequence shown here is derived from an EMBL/GenBank/DDBJ whole genome shotgun (WGS) entry which is preliminary data.</text>
</comment>
<name>A0AAN8K842_PATCE</name>
<organism evidence="9 10">
    <name type="scientific">Patella caerulea</name>
    <name type="common">Rayed Mediterranean limpet</name>
    <dbReference type="NCBI Taxonomy" id="87958"/>
    <lineage>
        <taxon>Eukaryota</taxon>
        <taxon>Metazoa</taxon>
        <taxon>Spiralia</taxon>
        <taxon>Lophotrochozoa</taxon>
        <taxon>Mollusca</taxon>
        <taxon>Gastropoda</taxon>
        <taxon>Patellogastropoda</taxon>
        <taxon>Patelloidea</taxon>
        <taxon>Patellidae</taxon>
        <taxon>Patella</taxon>
    </lineage>
</organism>
<dbReference type="PANTHER" id="PTHR14399">
    <property type="entry name" value="P53-INDUCED PROTEIN RELATED"/>
    <property type="match status" value="1"/>
</dbReference>
<protein>
    <submittedName>
        <fullName evidence="9">Uncharacterized protein</fullName>
    </submittedName>
</protein>
<evidence type="ECO:0000256" key="2">
    <source>
        <dbReference type="ARBA" id="ARBA00004282"/>
    </source>
</evidence>
<evidence type="ECO:0000256" key="3">
    <source>
        <dbReference type="ARBA" id="ARBA00008691"/>
    </source>
</evidence>
<dbReference type="PANTHER" id="PTHR14399:SF5">
    <property type="entry name" value="CELL JUNCTION PROTEIN VAB-9"/>
    <property type="match status" value="1"/>
</dbReference>